<dbReference type="InterPro" id="IPR041491">
    <property type="entry name" value="TRPM_SLOG"/>
</dbReference>
<keyword evidence="3 10" id="KW-0812">Transmembrane</keyword>
<evidence type="ECO:0000259" key="12">
    <source>
        <dbReference type="Pfam" id="PF18139"/>
    </source>
</evidence>
<evidence type="ECO:0000313" key="15">
    <source>
        <dbReference type="Proteomes" id="UP000694394"/>
    </source>
</evidence>
<dbReference type="Ensembl" id="ENSMICT00000059565.1">
    <property type="protein sequence ID" value="ENSMICP00000045543.1"/>
    <property type="gene ID" value="ENSMICG00000014746.3"/>
</dbReference>
<evidence type="ECO:0000256" key="9">
    <source>
        <dbReference type="SAM" id="MobiDB-lite"/>
    </source>
</evidence>
<keyword evidence="8" id="KW-0175">Coiled coil</keyword>
<dbReference type="GO" id="GO:0005509">
    <property type="term" value="F:calcium ion binding"/>
    <property type="evidence" value="ECO:0007669"/>
    <property type="project" value="Ensembl"/>
</dbReference>
<evidence type="ECO:0000259" key="11">
    <source>
        <dbReference type="Pfam" id="PF00520"/>
    </source>
</evidence>
<dbReference type="GO" id="GO:0005227">
    <property type="term" value="F:calcium-activated cation channel activity"/>
    <property type="evidence" value="ECO:0007669"/>
    <property type="project" value="Ensembl"/>
</dbReference>
<feature type="domain" description="TRPM SLOG" evidence="12">
    <location>
        <begin position="89"/>
        <end position="312"/>
    </location>
</feature>
<dbReference type="GO" id="GO:0002407">
    <property type="term" value="P:dendritic cell chemotaxis"/>
    <property type="evidence" value="ECO:0007669"/>
    <property type="project" value="Ensembl"/>
</dbReference>
<dbReference type="GO" id="GO:0098911">
    <property type="term" value="P:regulation of ventricular cardiac muscle cell action potential"/>
    <property type="evidence" value="ECO:0007669"/>
    <property type="project" value="Ensembl"/>
</dbReference>
<dbReference type="GO" id="GO:0086045">
    <property type="term" value="P:membrane depolarization during AV node cell action potential"/>
    <property type="evidence" value="ECO:0007669"/>
    <property type="project" value="Ensembl"/>
</dbReference>
<keyword evidence="15" id="KW-1185">Reference proteome</keyword>
<dbReference type="GO" id="GO:0005794">
    <property type="term" value="C:Golgi apparatus"/>
    <property type="evidence" value="ECO:0007669"/>
    <property type="project" value="Ensembl"/>
</dbReference>
<dbReference type="PANTHER" id="PTHR13800:SF6">
    <property type="entry name" value="TRANSIENT RECEPTOR POTENTIAL CATION CHANNEL SUBFAMILY M MEMBER 4"/>
    <property type="match status" value="1"/>
</dbReference>
<dbReference type="GO" id="GO:0005783">
    <property type="term" value="C:endoplasmic reticulum"/>
    <property type="evidence" value="ECO:0007669"/>
    <property type="project" value="Ensembl"/>
</dbReference>
<feature type="domain" description="TRPM-like" evidence="13">
    <location>
        <begin position="412"/>
        <end position="672"/>
    </location>
</feature>
<feature type="transmembrane region" description="Helical" evidence="10">
    <location>
        <begin position="779"/>
        <end position="801"/>
    </location>
</feature>
<dbReference type="GO" id="GO:0071318">
    <property type="term" value="P:cellular response to ATP"/>
    <property type="evidence" value="ECO:0007669"/>
    <property type="project" value="Ensembl"/>
</dbReference>
<dbReference type="GO" id="GO:0086047">
    <property type="term" value="P:membrane depolarization during Purkinje myocyte cell action potential"/>
    <property type="evidence" value="ECO:0007669"/>
    <property type="project" value="Ensembl"/>
</dbReference>
<dbReference type="InterPro" id="IPR057366">
    <property type="entry name" value="TRPM-like"/>
</dbReference>
<reference evidence="14" key="3">
    <citation type="submission" date="2025-09" db="UniProtKB">
        <authorList>
            <consortium name="Ensembl"/>
        </authorList>
    </citation>
    <scope>IDENTIFICATION</scope>
</reference>
<gene>
    <name evidence="14" type="primary">TRPM4</name>
</gene>
<feature type="transmembrane region" description="Helical" evidence="10">
    <location>
        <begin position="1244"/>
        <end position="1262"/>
    </location>
</feature>
<dbReference type="GO" id="GO:0005654">
    <property type="term" value="C:nucleoplasm"/>
    <property type="evidence" value="ECO:0007669"/>
    <property type="project" value="Ensembl"/>
</dbReference>
<dbReference type="GO" id="GO:0005886">
    <property type="term" value="C:plasma membrane"/>
    <property type="evidence" value="ECO:0007669"/>
    <property type="project" value="Ensembl"/>
</dbReference>
<evidence type="ECO:0000256" key="7">
    <source>
        <dbReference type="ARBA" id="ARBA00023303"/>
    </source>
</evidence>
<evidence type="ECO:0000256" key="8">
    <source>
        <dbReference type="SAM" id="Coils"/>
    </source>
</evidence>
<dbReference type="GeneTree" id="ENSGT00940000158693"/>
<dbReference type="GO" id="GO:0002724">
    <property type="term" value="P:regulation of T cell cytokine production"/>
    <property type="evidence" value="ECO:0007669"/>
    <property type="project" value="Ensembl"/>
</dbReference>
<evidence type="ECO:0000256" key="1">
    <source>
        <dbReference type="ARBA" id="ARBA00004141"/>
    </source>
</evidence>
<dbReference type="GO" id="GO:0034706">
    <property type="term" value="C:sodium channel complex"/>
    <property type="evidence" value="ECO:0007669"/>
    <property type="project" value="Ensembl"/>
</dbReference>
<sequence length="1395" mass="153550">MVGPEKEQSWIPKIFKKKTCTTFIVDNKDTGGTFCQCGRPRSAHPSVAVEDAFGAAVVTVWDSDAHTTEKPTDAYGEVTFTGANHKPSNFLRLSDRTDPATVYSLVTRTWGFRPPNLVVSVLGGSGGPVLQTWLQDLLRRGLVRAAQSTGAWIVTGGLHTGIGRHVGMAVRDHQMASTGGTKVVAMGVAPWGVVQNRDTLTNPKGSFPATYEWRNNPEDGGQFPLDYNYSAFFLVDDGTHGRLGGENRFRLRFESHIAQQKAGVGGSGIDIPVLLLLIDGDEEMLKRIENATQAQLPCLLVAGSGGAADCLVETLEDTLAPGSGVARRGEARDRIRRFFPKGEPEVLQAQVERIMTRKELLTVYSSEDGSEEFETIVLKALVKACGSSEASAYLDELRLAVAWNRVDIAQSELFRGDIQWRSFHLEASLMDALLNDRPEFVRLLISHGLILGHFLTPARLDQLYSAVPPNSLIRSLLAQVSHGAGAKASPLKGEAAEPPPPEVGQVLKMLLGKMCAPRYPSGAASEPHPGQGSKEKTESVHLLPDRATSELSLDSGLGHAPWNDLLLWALLLNRAQMALYFWEMGSNAVASALGACLLLRVLARLESEAEEAARRKDLATKFEGMAVDLFGKCFHSSEKRATKLLFRHCPLWGDATCLQLAMQADARAFFAQDGIQSLLTQKWWGQMDSSTPIWALVLTFFCPPLIYTDFITFRKPEERSTQKDLESDVNMSINGEGPVRLEDPGEKTSLDALQQPRRRDGCCGCGCLRRWSHFWGAPVTAFVGNVVSYLLFLLLFAHVLLVDFRPARPGAAELLLYFWAFTMLCEELRQGLGGGWGSLASGGPGPGQASLRQRLRLYVADTWNQCDLLALTCFLLGVGCRLTQGLHDLGRTVLCLDFMVFTLRLLHIFTVNKQLGPKIVIVNKMMKDVFFFLFFLGVWLVAYGVATEGLLRPKDRDLPGILRRVFYRPYLQIFGQIPQEDMDVALMEHVNCSSEPGFWARPPGPQAGSCVSLYANWLVVLLLVIFLLVANILLVNLLIAMFSHTFGKVQGNSDLYWKAQRYSLIQEFHSRPALAPPLIIISHVRLLLRRWRRRSSSWSSSSHFRVNLSPAEERKLLTWESVQKEHFLLVRARDKRESDSERLKRMSQKVDTALKQLGHIREYEQRLKGLEREVRHCSRVLGWVAEALSQSALLPPGGPPPPSPPGLRGQCAGSTSVFPPLWLCLCVFFSLAALSLSLSHSLGLLWAFLCFFLCVFSFSWSLPSPPVTCSVFSLSPRLSSAGGCQGVASMGVFAPRVRPSWISTPAHLGTLSLAWAPCPWTTIWAAVTTTLGGVIHVNHSMPGSPQNTSTLGGPSSRAWAIAPLRALPQHEKPGGFLGLQGPQAPLSPHWGNKAI</sequence>
<evidence type="ECO:0000256" key="6">
    <source>
        <dbReference type="ARBA" id="ARBA00023136"/>
    </source>
</evidence>
<proteinExistence type="predicted"/>
<evidence type="ECO:0000256" key="4">
    <source>
        <dbReference type="ARBA" id="ARBA00022989"/>
    </source>
</evidence>
<dbReference type="GO" id="GO:0005524">
    <property type="term" value="F:ATP binding"/>
    <property type="evidence" value="ECO:0007669"/>
    <property type="project" value="Ensembl"/>
</dbReference>
<dbReference type="EMBL" id="ABDC03026863">
    <property type="status" value="NOT_ANNOTATED_CDS"/>
    <property type="molecule type" value="Genomic_DNA"/>
</dbReference>
<keyword evidence="2" id="KW-0813">Transport</keyword>
<keyword evidence="5" id="KW-0406">Ion transport</keyword>
<feature type="transmembrane region" description="Helical" evidence="10">
    <location>
        <begin position="929"/>
        <end position="946"/>
    </location>
</feature>
<dbReference type="GO" id="GO:0099604">
    <property type="term" value="F:ligand-gated calcium channel activity"/>
    <property type="evidence" value="ECO:0007669"/>
    <property type="project" value="TreeGrafter"/>
</dbReference>
<dbReference type="GO" id="GO:0008284">
    <property type="term" value="P:positive regulation of cell population proliferation"/>
    <property type="evidence" value="ECO:0007669"/>
    <property type="project" value="Ensembl"/>
</dbReference>
<accession>A0A8C6EJ33</accession>
<dbReference type="Pfam" id="PF25508">
    <property type="entry name" value="TRPM2"/>
    <property type="match status" value="1"/>
</dbReference>
<feature type="transmembrane region" description="Helical" evidence="10">
    <location>
        <begin position="1217"/>
        <end position="1238"/>
    </location>
</feature>
<feature type="transmembrane region" description="Helical" evidence="10">
    <location>
        <begin position="1017"/>
        <end position="1042"/>
    </location>
</feature>
<reference evidence="14" key="2">
    <citation type="submission" date="2025-08" db="UniProtKB">
        <authorList>
            <consortium name="Ensembl"/>
        </authorList>
    </citation>
    <scope>IDENTIFICATION</scope>
</reference>
<dbReference type="InterPro" id="IPR005821">
    <property type="entry name" value="Ion_trans_dom"/>
</dbReference>
<keyword evidence="4 10" id="KW-1133">Transmembrane helix</keyword>
<dbReference type="InterPro" id="IPR050927">
    <property type="entry name" value="TRPM"/>
</dbReference>
<evidence type="ECO:0000256" key="2">
    <source>
        <dbReference type="ARBA" id="ARBA00022448"/>
    </source>
</evidence>
<dbReference type="GO" id="GO:0051289">
    <property type="term" value="P:protein homotetramerization"/>
    <property type="evidence" value="ECO:0007669"/>
    <property type="project" value="Ensembl"/>
</dbReference>
<protein>
    <submittedName>
        <fullName evidence="14">Transient receptor potential cation channel subfamily M member 4</fullName>
    </submittedName>
</protein>
<dbReference type="Pfam" id="PF18139">
    <property type="entry name" value="LSDAT_euk"/>
    <property type="match status" value="1"/>
</dbReference>
<dbReference type="Proteomes" id="UP000694394">
    <property type="component" value="Chromosome 22"/>
</dbReference>
<dbReference type="GO" id="GO:0090263">
    <property type="term" value="P:positive regulation of canonical Wnt signaling pathway"/>
    <property type="evidence" value="ECO:0007669"/>
    <property type="project" value="Ensembl"/>
</dbReference>
<evidence type="ECO:0000313" key="14">
    <source>
        <dbReference type="Ensembl" id="ENSMICP00000045543.1"/>
    </source>
</evidence>
<dbReference type="GO" id="GO:0016925">
    <property type="term" value="P:protein sumoylation"/>
    <property type="evidence" value="ECO:0007669"/>
    <property type="project" value="Ensembl"/>
</dbReference>
<feature type="region of interest" description="Disordered" evidence="9">
    <location>
        <begin position="1372"/>
        <end position="1395"/>
    </location>
</feature>
<keyword evidence="6 10" id="KW-0472">Membrane</keyword>
<dbReference type="PANTHER" id="PTHR13800">
    <property type="entry name" value="TRANSIENT RECEPTOR POTENTIAL CATION CHANNEL, SUBFAMILY M, MEMBER 6"/>
    <property type="match status" value="1"/>
</dbReference>
<comment type="subcellular location">
    <subcellularLocation>
        <location evidence="1">Membrane</location>
        <topology evidence="1">Multi-pass membrane protein</topology>
    </subcellularLocation>
</comment>
<name>A0A8C6EJ33_MICMU</name>
<dbReference type="EMBL" id="ABDC03026864">
    <property type="status" value="NOT_ANNOTATED_CDS"/>
    <property type="molecule type" value="Genomic_DNA"/>
</dbReference>
<evidence type="ECO:0000256" key="5">
    <source>
        <dbReference type="ARBA" id="ARBA00023065"/>
    </source>
</evidence>
<feature type="coiled-coil region" evidence="8">
    <location>
        <begin position="1129"/>
        <end position="1180"/>
    </location>
</feature>
<reference evidence="14" key="1">
    <citation type="submission" date="2016-12" db="EMBL/GenBank/DDBJ databases">
        <title>Mouse lemur reference genome and diversity panel.</title>
        <authorList>
            <person name="Harris R."/>
            <person name="Larsen P."/>
            <person name="Liu Y."/>
            <person name="Hughes D.S."/>
            <person name="Murali S."/>
            <person name="Raveendran M."/>
            <person name="Korchina V."/>
            <person name="Wang M."/>
            <person name="Jhangiani S."/>
            <person name="Bandaranaike D."/>
            <person name="Bellair M."/>
            <person name="Blankenburg K."/>
            <person name="Chao H."/>
            <person name="Dahdouli M."/>
            <person name="Dinh H."/>
            <person name="Doddapaneni H."/>
            <person name="English A."/>
            <person name="Firestine M."/>
            <person name="Gnanaolivu R."/>
            <person name="Gross S."/>
            <person name="Hernandez B."/>
            <person name="Javaid M."/>
            <person name="Jayaseelan J."/>
            <person name="Jones J."/>
            <person name="Khan Z."/>
            <person name="Kovar C."/>
            <person name="Kurapati P."/>
            <person name="Le B."/>
            <person name="Lee S."/>
            <person name="Li M."/>
            <person name="Mathew T."/>
            <person name="Narasimhan A."/>
            <person name="Ngo D."/>
            <person name="Nguyen L."/>
            <person name="Okwuonu G."/>
            <person name="Ongeri F."/>
            <person name="Osuji N."/>
            <person name="Pu L.-L."/>
            <person name="Puazo M."/>
            <person name="Quiroz J."/>
            <person name="Raj R."/>
            <person name="Rajbhandari K."/>
            <person name="Reid J.G."/>
            <person name="Santibanez J."/>
            <person name="Sexton D."/>
            <person name="Skinner E."/>
            <person name="Vee V."/>
            <person name="Weissenberger G."/>
            <person name="Wu Y."/>
            <person name="Xin Y."/>
            <person name="Han Y."/>
            <person name="Campbell C."/>
            <person name="Brown A."/>
            <person name="Sullivan B."/>
            <person name="Shelton J."/>
            <person name="Brown S."/>
            <person name="Dudchenko O."/>
            <person name="Machol I."/>
            <person name="Durand N."/>
            <person name="Shamim M."/>
            <person name="Lieberman A."/>
            <person name="Muzny D.M."/>
            <person name="Richards S."/>
            <person name="Yoder A."/>
            <person name="Worley K.C."/>
            <person name="Rogers J."/>
            <person name="Gibbs R.A."/>
        </authorList>
    </citation>
    <scope>NUCLEOTIDE SEQUENCE [LARGE SCALE GENOMIC DNA]</scope>
</reference>
<evidence type="ECO:0000256" key="10">
    <source>
        <dbReference type="SAM" id="Phobius"/>
    </source>
</evidence>
<dbReference type="GO" id="GO:0098719">
    <property type="term" value="P:sodium ion import across plasma membrane"/>
    <property type="evidence" value="ECO:0007669"/>
    <property type="project" value="Ensembl"/>
</dbReference>
<dbReference type="GO" id="GO:0086091">
    <property type="term" value="P:regulation of heart rate by cardiac conduction"/>
    <property type="evidence" value="ECO:0007669"/>
    <property type="project" value="Ensembl"/>
</dbReference>
<evidence type="ECO:0000256" key="3">
    <source>
        <dbReference type="ARBA" id="ARBA00022692"/>
    </source>
</evidence>
<dbReference type="SUPFAM" id="SSF140860">
    <property type="entry name" value="Pseudo ankyrin repeat-like"/>
    <property type="match status" value="1"/>
</dbReference>
<evidence type="ECO:0000259" key="13">
    <source>
        <dbReference type="Pfam" id="PF25508"/>
    </source>
</evidence>
<feature type="domain" description="Ion transport" evidence="11">
    <location>
        <begin position="810"/>
        <end position="1051"/>
    </location>
</feature>
<keyword evidence="7" id="KW-0407">Ion channel</keyword>
<organism evidence="14 15">
    <name type="scientific">Microcebus murinus</name>
    <name type="common">Gray mouse lemur</name>
    <name type="synonym">Lemur murinus</name>
    <dbReference type="NCBI Taxonomy" id="30608"/>
    <lineage>
        <taxon>Eukaryota</taxon>
        <taxon>Metazoa</taxon>
        <taxon>Chordata</taxon>
        <taxon>Craniata</taxon>
        <taxon>Vertebrata</taxon>
        <taxon>Euteleostomi</taxon>
        <taxon>Mammalia</taxon>
        <taxon>Eutheria</taxon>
        <taxon>Euarchontoglires</taxon>
        <taxon>Primates</taxon>
        <taxon>Strepsirrhini</taxon>
        <taxon>Lemuriformes</taxon>
        <taxon>Cheirogaleidae</taxon>
        <taxon>Microcebus</taxon>
    </lineage>
</organism>
<dbReference type="GO" id="GO:0086048">
    <property type="term" value="P:membrane depolarization during bundle of His cell action potential"/>
    <property type="evidence" value="ECO:0007669"/>
    <property type="project" value="Ensembl"/>
</dbReference>
<dbReference type="Pfam" id="PF00520">
    <property type="entry name" value="Ion_trans"/>
    <property type="match status" value="1"/>
</dbReference>